<dbReference type="HAMAP" id="MF_01345_B">
    <property type="entry name" value="Ribosomal_uS17_B"/>
    <property type="match status" value="1"/>
</dbReference>
<dbReference type="GO" id="GO:0022627">
    <property type="term" value="C:cytosolic small ribosomal subunit"/>
    <property type="evidence" value="ECO:0007669"/>
    <property type="project" value="UniProtKB-UniRule"/>
</dbReference>
<dbReference type="InterPro" id="IPR019984">
    <property type="entry name" value="Ribosomal_uS17_bact/chlr"/>
</dbReference>
<keyword evidence="9" id="KW-1185">Reference proteome</keyword>
<evidence type="ECO:0000256" key="2">
    <source>
        <dbReference type="ARBA" id="ARBA00022730"/>
    </source>
</evidence>
<dbReference type="SUPFAM" id="SSF50249">
    <property type="entry name" value="Nucleic acid-binding proteins"/>
    <property type="match status" value="1"/>
</dbReference>
<reference evidence="8 9" key="1">
    <citation type="submission" date="2019-02" db="EMBL/GenBank/DDBJ databases">
        <title>Deep-cultivation of Planctomycetes and their phenomic and genomic characterization uncovers novel biology.</title>
        <authorList>
            <person name="Wiegand S."/>
            <person name="Jogler M."/>
            <person name="Boedeker C."/>
            <person name="Pinto D."/>
            <person name="Vollmers J."/>
            <person name="Rivas-Marin E."/>
            <person name="Kohn T."/>
            <person name="Peeters S.H."/>
            <person name="Heuer A."/>
            <person name="Rast P."/>
            <person name="Oberbeckmann S."/>
            <person name="Bunk B."/>
            <person name="Jeske O."/>
            <person name="Meyerdierks A."/>
            <person name="Storesund J.E."/>
            <person name="Kallscheuer N."/>
            <person name="Luecker S."/>
            <person name="Lage O.M."/>
            <person name="Pohl T."/>
            <person name="Merkel B.J."/>
            <person name="Hornburger P."/>
            <person name="Mueller R.-W."/>
            <person name="Bruemmer F."/>
            <person name="Labrenz M."/>
            <person name="Spormann A.M."/>
            <person name="Op den Camp H."/>
            <person name="Overmann J."/>
            <person name="Amann R."/>
            <person name="Jetten M.S.M."/>
            <person name="Mascher T."/>
            <person name="Medema M.H."/>
            <person name="Devos D.P."/>
            <person name="Kaster A.-K."/>
            <person name="Ovreas L."/>
            <person name="Rohde M."/>
            <person name="Galperin M.Y."/>
            <person name="Jogler C."/>
        </authorList>
    </citation>
    <scope>NUCLEOTIDE SEQUENCE [LARGE SCALE GENOMIC DNA]</scope>
    <source>
        <strain evidence="8 9">K23_9</strain>
    </source>
</reference>
<keyword evidence="2 6" id="KW-0699">rRNA-binding</keyword>
<organism evidence="8 9">
    <name type="scientific">Stieleria marina</name>
    <dbReference type="NCBI Taxonomy" id="1930275"/>
    <lineage>
        <taxon>Bacteria</taxon>
        <taxon>Pseudomonadati</taxon>
        <taxon>Planctomycetota</taxon>
        <taxon>Planctomycetia</taxon>
        <taxon>Pirellulales</taxon>
        <taxon>Pirellulaceae</taxon>
        <taxon>Stieleria</taxon>
    </lineage>
</organism>
<evidence type="ECO:0000256" key="4">
    <source>
        <dbReference type="ARBA" id="ARBA00022980"/>
    </source>
</evidence>
<comment type="similarity">
    <text evidence="1 6">Belongs to the universal ribosomal protein uS17 family.</text>
</comment>
<evidence type="ECO:0000256" key="6">
    <source>
        <dbReference type="HAMAP-Rule" id="MF_01345"/>
    </source>
</evidence>
<protein>
    <recommendedName>
        <fullName evidence="6">Small ribosomal subunit protein uS17</fullName>
    </recommendedName>
</protein>
<evidence type="ECO:0000313" key="8">
    <source>
        <dbReference type="EMBL" id="QDT12316.1"/>
    </source>
</evidence>
<dbReference type="Gene3D" id="2.40.50.140">
    <property type="entry name" value="Nucleic acid-binding proteins"/>
    <property type="match status" value="1"/>
</dbReference>
<dbReference type="InterPro" id="IPR000266">
    <property type="entry name" value="Ribosomal_uS17"/>
</dbReference>
<keyword evidence="3 6" id="KW-0694">RNA-binding</keyword>
<evidence type="ECO:0000256" key="5">
    <source>
        <dbReference type="ARBA" id="ARBA00023274"/>
    </source>
</evidence>
<comment type="function">
    <text evidence="6">One of the primary rRNA binding proteins, it binds specifically to the 5'-end of 16S ribosomal RNA.</text>
</comment>
<dbReference type="PANTHER" id="PTHR10744">
    <property type="entry name" value="40S RIBOSOMAL PROTEIN S11 FAMILY MEMBER"/>
    <property type="match status" value="1"/>
</dbReference>
<sequence>MPKRVVSGRVTSDKMSKTRRVEISRVVKHQKYKKYIKRRTVCHVHDENNESGHGDLVEIIESEPLSKLKRWKLVRVLEKSTEVDVAALRAARKSAEEEGLEAAQAGNEEKAETKQEAPATE</sequence>
<dbReference type="GO" id="GO:0003735">
    <property type="term" value="F:structural constituent of ribosome"/>
    <property type="evidence" value="ECO:0007669"/>
    <property type="project" value="UniProtKB-UniRule"/>
</dbReference>
<evidence type="ECO:0000313" key="9">
    <source>
        <dbReference type="Proteomes" id="UP000319817"/>
    </source>
</evidence>
<dbReference type="AlphaFoldDB" id="A0A517NYW5"/>
<dbReference type="PANTHER" id="PTHR10744:SF1">
    <property type="entry name" value="SMALL RIBOSOMAL SUBUNIT PROTEIN US17M"/>
    <property type="match status" value="1"/>
</dbReference>
<dbReference type="Pfam" id="PF00366">
    <property type="entry name" value="Ribosomal_S17"/>
    <property type="match status" value="1"/>
</dbReference>
<comment type="subunit">
    <text evidence="6">Part of the 30S ribosomal subunit.</text>
</comment>
<evidence type="ECO:0000256" key="1">
    <source>
        <dbReference type="ARBA" id="ARBA00010254"/>
    </source>
</evidence>
<dbReference type="NCBIfam" id="TIGR03635">
    <property type="entry name" value="uS17_bact"/>
    <property type="match status" value="1"/>
</dbReference>
<dbReference type="GO" id="GO:0006412">
    <property type="term" value="P:translation"/>
    <property type="evidence" value="ECO:0007669"/>
    <property type="project" value="UniProtKB-UniRule"/>
</dbReference>
<dbReference type="CDD" id="cd00364">
    <property type="entry name" value="Ribosomal_uS17"/>
    <property type="match status" value="1"/>
</dbReference>
<dbReference type="EMBL" id="CP036526">
    <property type="protein sequence ID" value="QDT12316.1"/>
    <property type="molecule type" value="Genomic_DNA"/>
</dbReference>
<dbReference type="GO" id="GO:0019843">
    <property type="term" value="F:rRNA binding"/>
    <property type="evidence" value="ECO:0007669"/>
    <property type="project" value="UniProtKB-UniRule"/>
</dbReference>
<dbReference type="PRINTS" id="PR00973">
    <property type="entry name" value="RIBOSOMALS17"/>
</dbReference>
<dbReference type="Proteomes" id="UP000319817">
    <property type="component" value="Chromosome"/>
</dbReference>
<feature type="region of interest" description="Disordered" evidence="7">
    <location>
        <begin position="94"/>
        <end position="121"/>
    </location>
</feature>
<keyword evidence="4 6" id="KW-0689">Ribosomal protein</keyword>
<accession>A0A517NYW5</accession>
<dbReference type="NCBIfam" id="NF004123">
    <property type="entry name" value="PRK05610.1"/>
    <property type="match status" value="1"/>
</dbReference>
<evidence type="ECO:0000256" key="7">
    <source>
        <dbReference type="SAM" id="MobiDB-lite"/>
    </source>
</evidence>
<dbReference type="InterPro" id="IPR012340">
    <property type="entry name" value="NA-bd_OB-fold"/>
</dbReference>
<keyword evidence="5 6" id="KW-0687">Ribonucleoprotein</keyword>
<gene>
    <name evidence="6 8" type="primary">rpsQ</name>
    <name evidence="8" type="ORF">K239x_43250</name>
</gene>
<dbReference type="RefSeq" id="WP_145420106.1">
    <property type="nucleotide sequence ID" value="NZ_CP036526.1"/>
</dbReference>
<name>A0A517NYW5_9BACT</name>
<dbReference type="OrthoDB" id="9811714at2"/>
<proteinExistence type="inferred from homology"/>
<evidence type="ECO:0000256" key="3">
    <source>
        <dbReference type="ARBA" id="ARBA00022884"/>
    </source>
</evidence>